<dbReference type="GO" id="GO:0005789">
    <property type="term" value="C:endoplasmic reticulum membrane"/>
    <property type="evidence" value="ECO:0007669"/>
    <property type="project" value="UniProtKB-SubCell"/>
</dbReference>
<dbReference type="GO" id="GO:0016020">
    <property type="term" value="C:membrane"/>
    <property type="evidence" value="ECO:0000318"/>
    <property type="project" value="GO_Central"/>
</dbReference>
<feature type="transmembrane region" description="Helical" evidence="15">
    <location>
        <begin position="290"/>
        <end position="308"/>
    </location>
</feature>
<proteinExistence type="inferred from homology"/>
<evidence type="ECO:0000256" key="3">
    <source>
        <dbReference type="ARBA" id="ARBA00022475"/>
    </source>
</evidence>
<feature type="transmembrane region" description="Helical" evidence="15">
    <location>
        <begin position="344"/>
        <end position="362"/>
    </location>
</feature>
<feature type="region of interest" description="Disordered" evidence="14">
    <location>
        <begin position="1"/>
        <end position="25"/>
    </location>
</feature>
<evidence type="ECO:0000256" key="5">
    <source>
        <dbReference type="ARBA" id="ARBA00022737"/>
    </source>
</evidence>
<evidence type="ECO:0000313" key="18">
    <source>
        <dbReference type="RefSeq" id="XP_035689467.1"/>
    </source>
</evidence>
<dbReference type="GO" id="GO:0005886">
    <property type="term" value="C:plasma membrane"/>
    <property type="evidence" value="ECO:0007669"/>
    <property type="project" value="UniProtKB-SubCell"/>
</dbReference>
<evidence type="ECO:0000256" key="11">
    <source>
        <dbReference type="ARBA" id="ARBA00064541"/>
    </source>
</evidence>
<feature type="transmembrane region" description="Helical" evidence="15">
    <location>
        <begin position="162"/>
        <end position="183"/>
    </location>
</feature>
<dbReference type="Proteomes" id="UP000001554">
    <property type="component" value="Chromosome 10"/>
</dbReference>
<evidence type="ECO:0000256" key="6">
    <source>
        <dbReference type="ARBA" id="ARBA00022824"/>
    </source>
</evidence>
<evidence type="ECO:0000256" key="7">
    <source>
        <dbReference type="ARBA" id="ARBA00022989"/>
    </source>
</evidence>
<keyword evidence="6" id="KW-0256">Endoplasmic reticulum</keyword>
<feature type="transmembrane region" description="Helical" evidence="15">
    <location>
        <begin position="224"/>
        <end position="244"/>
    </location>
</feature>
<dbReference type="KEGG" id="bfo:118424795"/>
<evidence type="ECO:0000256" key="8">
    <source>
        <dbReference type="ARBA" id="ARBA00023136"/>
    </source>
</evidence>
<evidence type="ECO:0000256" key="10">
    <source>
        <dbReference type="ARBA" id="ARBA00061618"/>
    </source>
</evidence>
<evidence type="ECO:0000256" key="12">
    <source>
        <dbReference type="ARBA" id="ARBA00074441"/>
    </source>
</evidence>
<evidence type="ECO:0000256" key="1">
    <source>
        <dbReference type="ARBA" id="ARBA00004477"/>
    </source>
</evidence>
<dbReference type="GeneID" id="118424795"/>
<comment type="subcellular location">
    <subcellularLocation>
        <location evidence="2">Cell membrane</location>
        <topology evidence="2">Multi-pass membrane protein</topology>
    </subcellularLocation>
    <subcellularLocation>
        <location evidence="1">Endoplasmic reticulum membrane</location>
        <topology evidence="1">Multi-pass membrane protein</topology>
    </subcellularLocation>
</comment>
<accession>A0A9J7LUC8</accession>
<dbReference type="SUPFAM" id="SSF103481">
    <property type="entry name" value="Multidrug resistance efflux transporter EmrE"/>
    <property type="match status" value="2"/>
</dbReference>
<dbReference type="AlphaFoldDB" id="A0A9J7LUC8"/>
<feature type="transmembrane region" description="Helical" evidence="15">
    <location>
        <begin position="138"/>
        <end position="156"/>
    </location>
</feature>
<dbReference type="OrthoDB" id="306876at2759"/>
<feature type="transmembrane region" description="Helical" evidence="15">
    <location>
        <begin position="107"/>
        <end position="126"/>
    </location>
</feature>
<feature type="compositionally biased region" description="Acidic residues" evidence="14">
    <location>
        <begin position="9"/>
        <end position="19"/>
    </location>
</feature>
<keyword evidence="5" id="KW-0677">Repeat</keyword>
<keyword evidence="7 15" id="KW-1133">Transmembrane helix</keyword>
<feature type="domain" description="EamA" evidence="16">
    <location>
        <begin position="72"/>
        <end position="206"/>
    </location>
</feature>
<dbReference type="Pfam" id="PF00892">
    <property type="entry name" value="EamA"/>
    <property type="match status" value="2"/>
</dbReference>
<evidence type="ECO:0000313" key="17">
    <source>
        <dbReference type="Proteomes" id="UP000001554"/>
    </source>
</evidence>
<evidence type="ECO:0000256" key="13">
    <source>
        <dbReference type="ARBA" id="ARBA00082789"/>
    </source>
</evidence>
<dbReference type="PANTHER" id="PTHR22911:SF6">
    <property type="entry name" value="SOLUTE CARRIER FAMILY 35 MEMBER G1"/>
    <property type="match status" value="1"/>
</dbReference>
<dbReference type="PANTHER" id="PTHR22911">
    <property type="entry name" value="ACYL-MALONYL CONDENSING ENZYME-RELATED"/>
    <property type="match status" value="1"/>
</dbReference>
<keyword evidence="3" id="KW-1003">Cell membrane</keyword>
<feature type="transmembrane region" description="Helical" evidence="15">
    <location>
        <begin position="320"/>
        <end position="338"/>
    </location>
</feature>
<reference evidence="17" key="1">
    <citation type="journal article" date="2020" name="Nat. Ecol. Evol.">
        <title>Deeply conserved synteny resolves early events in vertebrate evolution.</title>
        <authorList>
            <person name="Simakov O."/>
            <person name="Marletaz F."/>
            <person name="Yue J.X."/>
            <person name="O'Connell B."/>
            <person name="Jenkins J."/>
            <person name="Brandt A."/>
            <person name="Calef R."/>
            <person name="Tung C.H."/>
            <person name="Huang T.K."/>
            <person name="Schmutz J."/>
            <person name="Satoh N."/>
            <person name="Yu J.K."/>
            <person name="Putnam N.H."/>
            <person name="Green R.E."/>
            <person name="Rokhsar D.S."/>
        </authorList>
    </citation>
    <scope>NUCLEOTIDE SEQUENCE [LARGE SCALE GENOMIC DNA]</scope>
    <source>
        <strain evidence="17">S238N-H82</strain>
    </source>
</reference>
<dbReference type="OMA" id="TQMALIG"/>
<dbReference type="RefSeq" id="XP_035689467.1">
    <property type="nucleotide sequence ID" value="XM_035833574.1"/>
</dbReference>
<feature type="transmembrane region" description="Helical" evidence="15">
    <location>
        <begin position="190"/>
        <end position="212"/>
    </location>
</feature>
<dbReference type="FunFam" id="1.10.3730.20:FF:000026">
    <property type="entry name" value="Solute carrier family 35, member G1"/>
    <property type="match status" value="1"/>
</dbReference>
<evidence type="ECO:0000256" key="4">
    <source>
        <dbReference type="ARBA" id="ARBA00022692"/>
    </source>
</evidence>
<protein>
    <recommendedName>
        <fullName evidence="12">Solute carrier family 35 member G1</fullName>
    </recommendedName>
    <alternativeName>
        <fullName evidence="13">Transmembrane protein 20</fullName>
    </alternativeName>
</protein>
<feature type="transmembrane region" description="Helical" evidence="15">
    <location>
        <begin position="74"/>
        <end position="95"/>
    </location>
</feature>
<comment type="function">
    <text evidence="9">May play a role in intracellular calcium sensing and homeostasis. May act as a negative regulator of plasma membrane calcium-transporting ATPases preventing calcium efflux from the cell.</text>
</comment>
<keyword evidence="4 15" id="KW-0812">Transmembrane</keyword>
<comment type="similarity">
    <text evidence="10">Belongs to the TMEM20 family.</text>
</comment>
<evidence type="ECO:0000259" key="16">
    <source>
        <dbReference type="Pfam" id="PF00892"/>
    </source>
</evidence>
<organism evidence="17 18">
    <name type="scientific">Branchiostoma floridae</name>
    <name type="common">Florida lancelet</name>
    <name type="synonym">Amphioxus</name>
    <dbReference type="NCBI Taxonomy" id="7739"/>
    <lineage>
        <taxon>Eukaryota</taxon>
        <taxon>Metazoa</taxon>
        <taxon>Chordata</taxon>
        <taxon>Cephalochordata</taxon>
        <taxon>Leptocardii</taxon>
        <taxon>Amphioxiformes</taxon>
        <taxon>Branchiostomatidae</taxon>
        <taxon>Branchiostoma</taxon>
    </lineage>
</organism>
<reference evidence="18" key="2">
    <citation type="submission" date="2025-08" db="UniProtKB">
        <authorList>
            <consortium name="RefSeq"/>
        </authorList>
    </citation>
    <scope>IDENTIFICATION</scope>
    <source>
        <strain evidence="18">S238N-H82</strain>
        <tissue evidence="18">Testes</tissue>
    </source>
</reference>
<feature type="transmembrane region" description="Helical" evidence="15">
    <location>
        <begin position="256"/>
        <end position="278"/>
    </location>
</feature>
<gene>
    <name evidence="18" type="primary">LOC118424795</name>
</gene>
<evidence type="ECO:0000256" key="15">
    <source>
        <dbReference type="SAM" id="Phobius"/>
    </source>
</evidence>
<keyword evidence="17" id="KW-1185">Reference proteome</keyword>
<keyword evidence="8 15" id="KW-0472">Membrane</keyword>
<feature type="domain" description="EamA" evidence="16">
    <location>
        <begin position="231"/>
        <end position="360"/>
    </location>
</feature>
<evidence type="ECO:0000256" key="2">
    <source>
        <dbReference type="ARBA" id="ARBA00004651"/>
    </source>
</evidence>
<dbReference type="InterPro" id="IPR000620">
    <property type="entry name" value="EamA_dom"/>
</dbReference>
<name>A0A9J7LUC8_BRAFL</name>
<evidence type="ECO:0000256" key="9">
    <source>
        <dbReference type="ARBA" id="ARBA00059734"/>
    </source>
</evidence>
<sequence length="377" mass="40988">MRDTVPAESETEITVEEPEGQNGSVCHDDHHISQIEETETSDTTTLIVDNNIRTQEDATSKPDVPKPCCPGLGLFYAFCSCFFFSSASLCVKLISRDNPMSPLEITLFRHIITGLCLLPAMIYLKVPILARPGQRMILTLRGLFGASALCFSYYAVQHMPLADASVVIFSSPIFTGIFGRICLKERYGLFDILLTFVTFAGVVLIARPAFLFGGDAASYGTTEHLLATGSAFLTAMLSALAFIVMRKSSAGLGIHYLVQIMFLSIVGTIGTVIVLAITRGFTLPPCGIDRYFLIAVGLGGLVGQIFMTKSFLYEKAHAIAVVRTMDIVFAFVFQYLFLNHTPTWLSVGGAILVASGTVGLAVKKWYVSSKADSKVNR</sequence>
<evidence type="ECO:0000256" key="14">
    <source>
        <dbReference type="SAM" id="MobiDB-lite"/>
    </source>
</evidence>
<comment type="subunit">
    <text evidence="11">Interacts with STIM1; stimulated by depletion of intracellular calcium. Interacts with ORAI1. Interacts with the plasma membrane calcium-transporting ATPases ATP2B1 and ATP2B4. Interacts with ATP1A1, ATP2A2, KPNB1 and XPO1.</text>
</comment>
<dbReference type="InterPro" id="IPR037185">
    <property type="entry name" value="EmrE-like"/>
</dbReference>